<comment type="caution">
    <text evidence="1">The sequence shown here is derived from an EMBL/GenBank/DDBJ whole genome shotgun (WGS) entry which is preliminary data.</text>
</comment>
<evidence type="ECO:0000313" key="1">
    <source>
        <dbReference type="EMBL" id="EQD38455.1"/>
    </source>
</evidence>
<dbReference type="GO" id="GO:0004803">
    <property type="term" value="F:transposase activity"/>
    <property type="evidence" value="ECO:0007669"/>
    <property type="project" value="InterPro"/>
</dbReference>
<name>T1A9E1_9ZZZZ</name>
<dbReference type="InterPro" id="IPR002514">
    <property type="entry name" value="Transposase_8"/>
</dbReference>
<dbReference type="GO" id="GO:0003677">
    <property type="term" value="F:DNA binding"/>
    <property type="evidence" value="ECO:0007669"/>
    <property type="project" value="InterPro"/>
</dbReference>
<accession>T1A9E1</accession>
<dbReference type="GO" id="GO:0006313">
    <property type="term" value="P:DNA transposition"/>
    <property type="evidence" value="ECO:0007669"/>
    <property type="project" value="InterPro"/>
</dbReference>
<dbReference type="InterPro" id="IPR009057">
    <property type="entry name" value="Homeodomain-like_sf"/>
</dbReference>
<sequence length="74" mass="8553">MAISKRKFTLEFKVDAAHRVIDSGRSVREVAQELSIERSTLSRWVRDERRRAEAIDTATGLPLETAERNELNRL</sequence>
<proteinExistence type="predicted"/>
<gene>
    <name evidence="1" type="ORF">B1A_17228</name>
</gene>
<organism evidence="1">
    <name type="scientific">mine drainage metagenome</name>
    <dbReference type="NCBI Taxonomy" id="410659"/>
    <lineage>
        <taxon>unclassified sequences</taxon>
        <taxon>metagenomes</taxon>
        <taxon>ecological metagenomes</taxon>
    </lineage>
</organism>
<reference evidence="1" key="1">
    <citation type="submission" date="2013-08" db="EMBL/GenBank/DDBJ databases">
        <authorList>
            <person name="Mendez C."/>
            <person name="Richter M."/>
            <person name="Ferrer M."/>
            <person name="Sanchez J."/>
        </authorList>
    </citation>
    <scope>NUCLEOTIDE SEQUENCE</scope>
</reference>
<protein>
    <submittedName>
        <fullName evidence="1">Transposase IS3/IS911 family protein</fullName>
    </submittedName>
</protein>
<dbReference type="AlphaFoldDB" id="T1A9E1"/>
<reference evidence="1" key="2">
    <citation type="journal article" date="2014" name="ISME J.">
        <title>Microbial stratification in low pH oxic and suboxic macroscopic growths along an acid mine drainage.</title>
        <authorList>
            <person name="Mendez-Garcia C."/>
            <person name="Mesa V."/>
            <person name="Sprenger R.R."/>
            <person name="Richter M."/>
            <person name="Diez M.S."/>
            <person name="Solano J."/>
            <person name="Bargiela R."/>
            <person name="Golyshina O.V."/>
            <person name="Manteca A."/>
            <person name="Ramos J.L."/>
            <person name="Gallego J.R."/>
            <person name="Llorente I."/>
            <person name="Martins Dos Santos V.A."/>
            <person name="Jensen O.N."/>
            <person name="Pelaez A.I."/>
            <person name="Sanchez J."/>
            <person name="Ferrer M."/>
        </authorList>
    </citation>
    <scope>NUCLEOTIDE SEQUENCE</scope>
</reference>
<dbReference type="SUPFAM" id="SSF46689">
    <property type="entry name" value="Homeodomain-like"/>
    <property type="match status" value="1"/>
</dbReference>
<dbReference type="Gene3D" id="1.10.10.60">
    <property type="entry name" value="Homeodomain-like"/>
    <property type="match status" value="1"/>
</dbReference>
<dbReference type="Pfam" id="PF01527">
    <property type="entry name" value="HTH_Tnp_1"/>
    <property type="match status" value="1"/>
</dbReference>
<feature type="non-terminal residue" evidence="1">
    <location>
        <position position="74"/>
    </location>
</feature>
<dbReference type="EMBL" id="AUZX01012666">
    <property type="protein sequence ID" value="EQD38455.1"/>
    <property type="molecule type" value="Genomic_DNA"/>
</dbReference>